<feature type="domain" description="FYVE-type" evidence="12">
    <location>
        <begin position="435"/>
        <end position="493"/>
    </location>
</feature>
<feature type="compositionally biased region" description="Low complexity" evidence="11">
    <location>
        <begin position="519"/>
        <end position="540"/>
    </location>
</feature>
<dbReference type="InterPro" id="IPR011011">
    <property type="entry name" value="Znf_FYVE_PHD"/>
</dbReference>
<dbReference type="EMBL" id="JAATJU010024400">
    <property type="protein sequence ID" value="KAH0505658.1"/>
    <property type="molecule type" value="Genomic_DNA"/>
</dbReference>
<dbReference type="Gene3D" id="3.30.500.40">
    <property type="match status" value="2"/>
</dbReference>
<dbReference type="Pfam" id="PF01363">
    <property type="entry name" value="FYVE"/>
    <property type="match status" value="1"/>
</dbReference>
<dbReference type="InterPro" id="IPR022557">
    <property type="entry name" value="SARA-like_C"/>
</dbReference>
<reference evidence="13" key="1">
    <citation type="submission" date="2020-03" db="EMBL/GenBank/DDBJ databases">
        <title>Studies in the Genomics of Life Span.</title>
        <authorList>
            <person name="Glass D."/>
        </authorList>
    </citation>
    <scope>NUCLEOTIDE SEQUENCE</scope>
    <source>
        <strain evidence="13">LTLLF</strain>
        <tissue evidence="13">Muscle</tissue>
    </source>
</reference>
<feature type="compositionally biased region" description="Basic and acidic residues" evidence="11">
    <location>
        <begin position="1"/>
        <end position="13"/>
    </location>
</feature>
<keyword evidence="3" id="KW-0963">Cytoplasm</keyword>
<feature type="compositionally biased region" description="Low complexity" evidence="11">
    <location>
        <begin position="133"/>
        <end position="142"/>
    </location>
</feature>
<dbReference type="GO" id="GO:0031901">
    <property type="term" value="C:early endosome membrane"/>
    <property type="evidence" value="ECO:0007669"/>
    <property type="project" value="UniProtKB-SubCell"/>
</dbReference>
<evidence type="ECO:0000256" key="6">
    <source>
        <dbReference type="ARBA" id="ARBA00022753"/>
    </source>
</evidence>
<name>A0A8J6KPS4_MICOH</name>
<dbReference type="Proteomes" id="UP000710432">
    <property type="component" value="Unassembled WGS sequence"/>
</dbReference>
<sequence>MKQSVKEDSRNVDLKGTSDIVQVSSPSSHVSEEGAPSSPSCLSSSGLLCEPLIDDDVHGDCLPPEESEDRKDEVMTVPEEIQKSAVLDGETDLLKKEKCKSIFLQPVTEKKVDGKFEPEQMVISGESLEYPEDSSSSSASESQMALYASNAPESPDGCEGLTFASSDMDGQELDYFNIDGSMRSGTLISDAELDAFLNEQCLQNPNTMSFEESVSGSQSQLNQIDVQGLKGGNVGNTDFSAEAGAAGGNAGNTDFSAEAGAAGGNAGNMDFSAEAGAAGGNGGVVICETIDKENTQVNGGLSVGESIVPTERGISTSKSDVVNELPVPSINTQAVGGARPKQLLSLPPGPRSSKELNKPDVPEGEASIADAVAASVCSADHIPDSQASFNSNYIDIESNFEGGSSIVTANKDSLPENICKEGLVLGQKQPTWVPDSEAPNCMNCQVKFTFTKRRHHCRACGKVFCGVCCNRKCKLQYLEKEARVCIICYETINKAQAFERMMSPVGSCLKSNHSNDCATTQPLQETQTSSSPSPTTVPTSALKQPNVEGPCSKEQKRVWFADGILPNGEVADTTKLSSGSKRCPDDCSPVLPDVSTVVNKVDHTHSVVEKPNNEIGDLTRTEITQSPVSHVPVEKLPLSTGTEGLPMPGPFTLEDDVFVDSEEPSTSAVVPAQLGSPVASVSDYRLLCGIATHVRTKISLLPEDEVGLPPLLTTSGEEGSAYPAPLTSVRGRKPLFGEIGHTIMNLLVDLRNYQYTLHNIDQLLIHMEMGKSCIKIPRKKYSDVMKVINSSNEHVISIGASFSTQADSHLVCVQSEGVYQTQANSATGQPRKVTGASFVVFNGALKTSSGFLAKSSIVEDGLMVQITPETMDGLRLALREQKDFKIPCGKADAVDLREYVDICWVDSEEKKNKGVISSVDGISLEEFPSEKIKLEADFETEEQTLKCTEVEFQAGCEGQLLPQHYLNELDSALIPVIHGGTSNSNVPIEIELAFFILENLVE</sequence>
<evidence type="ECO:0000256" key="5">
    <source>
        <dbReference type="ARBA" id="ARBA00022723"/>
    </source>
</evidence>
<dbReference type="Gene3D" id="3.30.1360.220">
    <property type="entry name" value="Domain of unknown function (DUF3480), N-terminal subdomain"/>
    <property type="match status" value="1"/>
</dbReference>
<dbReference type="PROSITE" id="PS50178">
    <property type="entry name" value="ZF_FYVE"/>
    <property type="match status" value="1"/>
</dbReference>
<dbReference type="SMART" id="SM01421">
    <property type="entry name" value="DUF3480"/>
    <property type="match status" value="1"/>
</dbReference>
<feature type="region of interest" description="Disordered" evidence="11">
    <location>
        <begin position="126"/>
        <end position="164"/>
    </location>
</feature>
<keyword evidence="8" id="KW-0862">Zinc</keyword>
<feature type="region of interest" description="Disordered" evidence="11">
    <location>
        <begin position="519"/>
        <end position="549"/>
    </location>
</feature>
<keyword evidence="5" id="KW-0479">Metal-binding</keyword>
<evidence type="ECO:0000256" key="3">
    <source>
        <dbReference type="ARBA" id="ARBA00022490"/>
    </source>
</evidence>
<dbReference type="Pfam" id="PF11979">
    <property type="entry name" value="SARA_C"/>
    <property type="match status" value="1"/>
</dbReference>
<dbReference type="GO" id="GO:0005829">
    <property type="term" value="C:cytosol"/>
    <property type="evidence" value="ECO:0007669"/>
    <property type="project" value="UniProtKB-ARBA"/>
</dbReference>
<keyword evidence="6" id="KW-0967">Endosome</keyword>
<evidence type="ECO:0000256" key="7">
    <source>
        <dbReference type="ARBA" id="ARBA00022771"/>
    </source>
</evidence>
<dbReference type="GO" id="GO:0016197">
    <property type="term" value="P:endosomal transport"/>
    <property type="evidence" value="ECO:0007669"/>
    <property type="project" value="TreeGrafter"/>
</dbReference>
<evidence type="ECO:0000256" key="1">
    <source>
        <dbReference type="ARBA" id="ARBA00004146"/>
    </source>
</evidence>
<dbReference type="PANTHER" id="PTHR46319:SF1">
    <property type="entry name" value="ZINC FINGER FYVE DOMAIN-CONTAINING PROTEIN 16"/>
    <property type="match status" value="1"/>
</dbReference>
<evidence type="ECO:0000313" key="14">
    <source>
        <dbReference type="Proteomes" id="UP000710432"/>
    </source>
</evidence>
<dbReference type="CDD" id="cd15729">
    <property type="entry name" value="FYVE_endofin"/>
    <property type="match status" value="1"/>
</dbReference>
<feature type="compositionally biased region" description="Basic and acidic residues" evidence="11">
    <location>
        <begin position="352"/>
        <end position="361"/>
    </location>
</feature>
<feature type="compositionally biased region" description="Low complexity" evidence="11">
    <location>
        <begin position="33"/>
        <end position="51"/>
    </location>
</feature>
<keyword evidence="9" id="KW-0472">Membrane</keyword>
<feature type="region of interest" description="Disordered" evidence="11">
    <location>
        <begin position="1"/>
        <end position="83"/>
    </location>
</feature>
<evidence type="ECO:0000256" key="10">
    <source>
        <dbReference type="PROSITE-ProRule" id="PRU00091"/>
    </source>
</evidence>
<dbReference type="Gene3D" id="3.30.40.10">
    <property type="entry name" value="Zinc/RING finger domain, C3HC4 (zinc finger)"/>
    <property type="match status" value="1"/>
</dbReference>
<dbReference type="FunFam" id="3.30.40.10:FF:000084">
    <property type="entry name" value="Zinc finger, FYVE domain-containing 9b"/>
    <property type="match status" value="1"/>
</dbReference>
<protein>
    <submittedName>
        <fullName evidence="13">Zinc finger FYVE domain-containing protein 16</fullName>
    </submittedName>
</protein>
<dbReference type="InterPro" id="IPR000306">
    <property type="entry name" value="Znf_FYVE"/>
</dbReference>
<dbReference type="GO" id="GO:0006622">
    <property type="term" value="P:protein targeting to lysosome"/>
    <property type="evidence" value="ECO:0007669"/>
    <property type="project" value="TreeGrafter"/>
</dbReference>
<dbReference type="PANTHER" id="PTHR46319">
    <property type="entry name" value="ZINC FINGER FYVE DOMAIN-CONTAINING PROTEIN"/>
    <property type="match status" value="1"/>
</dbReference>
<keyword evidence="7 10" id="KW-0863">Zinc-finger</keyword>
<evidence type="ECO:0000313" key="13">
    <source>
        <dbReference type="EMBL" id="KAH0505658.1"/>
    </source>
</evidence>
<gene>
    <name evidence="13" type="ORF">LTLLF_176395</name>
</gene>
<evidence type="ECO:0000256" key="4">
    <source>
        <dbReference type="ARBA" id="ARBA00022553"/>
    </source>
</evidence>
<feature type="compositionally biased region" description="Polar residues" evidence="11">
    <location>
        <begin position="19"/>
        <end position="29"/>
    </location>
</feature>
<dbReference type="AlphaFoldDB" id="A0A8J6KPS4"/>
<evidence type="ECO:0000256" key="2">
    <source>
        <dbReference type="ARBA" id="ARBA00004496"/>
    </source>
</evidence>
<evidence type="ECO:0000256" key="11">
    <source>
        <dbReference type="SAM" id="MobiDB-lite"/>
    </source>
</evidence>
<organism evidence="13 14">
    <name type="scientific">Microtus ochrogaster</name>
    <name type="common">Prairie vole</name>
    <dbReference type="NCBI Taxonomy" id="79684"/>
    <lineage>
        <taxon>Eukaryota</taxon>
        <taxon>Metazoa</taxon>
        <taxon>Chordata</taxon>
        <taxon>Craniata</taxon>
        <taxon>Vertebrata</taxon>
        <taxon>Euteleostomi</taxon>
        <taxon>Mammalia</taxon>
        <taxon>Eutheria</taxon>
        <taxon>Euarchontoglires</taxon>
        <taxon>Glires</taxon>
        <taxon>Rodentia</taxon>
        <taxon>Myomorpha</taxon>
        <taxon>Muroidea</taxon>
        <taxon>Cricetidae</taxon>
        <taxon>Arvicolinae</taxon>
        <taxon>Microtus</taxon>
    </lineage>
</organism>
<comment type="caution">
    <text evidence="13">The sequence shown here is derived from an EMBL/GenBank/DDBJ whole genome shotgun (WGS) entry which is preliminary data.</text>
</comment>
<dbReference type="InterPro" id="IPR013083">
    <property type="entry name" value="Znf_RING/FYVE/PHD"/>
</dbReference>
<dbReference type="GO" id="GO:0008270">
    <property type="term" value="F:zinc ion binding"/>
    <property type="evidence" value="ECO:0007669"/>
    <property type="project" value="UniProtKB-KW"/>
</dbReference>
<evidence type="ECO:0000256" key="8">
    <source>
        <dbReference type="ARBA" id="ARBA00022833"/>
    </source>
</evidence>
<dbReference type="GO" id="GO:0005545">
    <property type="term" value="F:1-phosphatidylinositol binding"/>
    <property type="evidence" value="ECO:0007669"/>
    <property type="project" value="UniProtKB-ARBA"/>
</dbReference>
<evidence type="ECO:0000259" key="12">
    <source>
        <dbReference type="PROSITE" id="PS50178"/>
    </source>
</evidence>
<accession>A0A8J6KPS4</accession>
<feature type="region of interest" description="Disordered" evidence="11">
    <location>
        <begin position="332"/>
        <end position="362"/>
    </location>
</feature>
<dbReference type="SMART" id="SM00064">
    <property type="entry name" value="FYVE"/>
    <property type="match status" value="1"/>
</dbReference>
<dbReference type="FunFam" id="3.30.1360.220:FF:000001">
    <property type="entry name" value="Zinc finger, FYVE domain-containing 9a"/>
    <property type="match status" value="1"/>
</dbReference>
<dbReference type="InterPro" id="IPR017455">
    <property type="entry name" value="Znf_FYVE-rel"/>
</dbReference>
<evidence type="ECO:0000256" key="9">
    <source>
        <dbReference type="ARBA" id="ARBA00023136"/>
    </source>
</evidence>
<comment type="subcellular location">
    <subcellularLocation>
        <location evidence="2">Cytoplasm</location>
    </subcellularLocation>
    <subcellularLocation>
        <location evidence="1">Early endosome membrane</location>
    </subcellularLocation>
</comment>
<dbReference type="SUPFAM" id="SSF57903">
    <property type="entry name" value="FYVE/PHD zinc finger"/>
    <property type="match status" value="1"/>
</dbReference>
<proteinExistence type="predicted"/>
<keyword evidence="4" id="KW-0597">Phosphoprotein</keyword>